<dbReference type="InterPro" id="IPR036038">
    <property type="entry name" value="Aminotransferase-like"/>
</dbReference>
<evidence type="ECO:0000256" key="6">
    <source>
        <dbReference type="ARBA" id="ARBA00013053"/>
    </source>
</evidence>
<evidence type="ECO:0000256" key="9">
    <source>
        <dbReference type="ARBA" id="ARBA00048798"/>
    </source>
</evidence>
<comment type="pathway">
    <text evidence="3">Amino-acid biosynthesis; L-valine biosynthesis; L-valine from pyruvate: step 4/4.</text>
</comment>
<comment type="catalytic activity">
    <reaction evidence="9">
        <text>L-isoleucine + 2-oxoglutarate = (S)-3-methyl-2-oxopentanoate + L-glutamate</text>
        <dbReference type="Rhea" id="RHEA:24801"/>
        <dbReference type="ChEBI" id="CHEBI:16810"/>
        <dbReference type="ChEBI" id="CHEBI:29985"/>
        <dbReference type="ChEBI" id="CHEBI:35146"/>
        <dbReference type="ChEBI" id="CHEBI:58045"/>
        <dbReference type="EC" id="2.6.1.42"/>
    </reaction>
</comment>
<keyword evidence="11" id="KW-0808">Transferase</keyword>
<comment type="catalytic activity">
    <reaction evidence="10">
        <text>L-leucine + 2-oxoglutarate = 4-methyl-2-oxopentanoate + L-glutamate</text>
        <dbReference type="Rhea" id="RHEA:18321"/>
        <dbReference type="ChEBI" id="CHEBI:16810"/>
        <dbReference type="ChEBI" id="CHEBI:17865"/>
        <dbReference type="ChEBI" id="CHEBI:29985"/>
        <dbReference type="ChEBI" id="CHEBI:57427"/>
        <dbReference type="EC" id="2.6.1.42"/>
    </reaction>
</comment>
<accession>L8JQ90</accession>
<dbReference type="PANTHER" id="PTHR42743:SF11">
    <property type="entry name" value="AMINODEOXYCHORISMATE LYASE"/>
    <property type="match status" value="1"/>
</dbReference>
<dbReference type="eggNOG" id="COG0115">
    <property type="taxonomic scope" value="Bacteria"/>
</dbReference>
<keyword evidence="7" id="KW-0663">Pyridoxal phosphate</keyword>
<dbReference type="GO" id="GO:0004084">
    <property type="term" value="F:branched-chain-amino-acid transaminase activity"/>
    <property type="evidence" value="ECO:0007669"/>
    <property type="project" value="UniProtKB-EC"/>
</dbReference>
<evidence type="ECO:0000256" key="4">
    <source>
        <dbReference type="ARBA" id="ARBA00005072"/>
    </source>
</evidence>
<dbReference type="InterPro" id="IPR001544">
    <property type="entry name" value="Aminotrans_IV"/>
</dbReference>
<evidence type="ECO:0000313" key="11">
    <source>
        <dbReference type="EMBL" id="ELR70363.1"/>
    </source>
</evidence>
<dbReference type="InterPro" id="IPR043132">
    <property type="entry name" value="BCAT-like_C"/>
</dbReference>
<comment type="catalytic activity">
    <reaction evidence="8">
        <text>L-valine + 2-oxoglutarate = 3-methyl-2-oxobutanoate + L-glutamate</text>
        <dbReference type="Rhea" id="RHEA:24813"/>
        <dbReference type="ChEBI" id="CHEBI:11851"/>
        <dbReference type="ChEBI" id="CHEBI:16810"/>
        <dbReference type="ChEBI" id="CHEBI:29985"/>
        <dbReference type="ChEBI" id="CHEBI:57762"/>
        <dbReference type="EC" id="2.6.1.42"/>
    </reaction>
</comment>
<dbReference type="Gene3D" id="3.30.470.10">
    <property type="match status" value="1"/>
</dbReference>
<dbReference type="InterPro" id="IPR050571">
    <property type="entry name" value="Class-IV_PLP-Dep_Aminotrnsfr"/>
</dbReference>
<dbReference type="SUPFAM" id="SSF56752">
    <property type="entry name" value="D-aminoacid aminotransferase-like PLP-dependent enzymes"/>
    <property type="match status" value="1"/>
</dbReference>
<comment type="pathway">
    <text evidence="4">Amino-acid biosynthesis; L-leucine biosynthesis; L-leucine from 3-methyl-2-oxobutanoate: step 4/4.</text>
</comment>
<keyword evidence="11" id="KW-0032">Aminotransferase</keyword>
<evidence type="ECO:0000256" key="8">
    <source>
        <dbReference type="ARBA" id="ARBA00048212"/>
    </source>
</evidence>
<dbReference type="Proteomes" id="UP000011135">
    <property type="component" value="Unassembled WGS sequence"/>
</dbReference>
<dbReference type="RefSeq" id="WP_009581466.1">
    <property type="nucleotide sequence ID" value="NZ_AMZN01000055.1"/>
</dbReference>
<evidence type="ECO:0000256" key="10">
    <source>
        <dbReference type="ARBA" id="ARBA00049229"/>
    </source>
</evidence>
<dbReference type="PANTHER" id="PTHR42743">
    <property type="entry name" value="AMINO-ACID AMINOTRANSFERASE"/>
    <property type="match status" value="1"/>
</dbReference>
<gene>
    <name evidence="11" type="ORF">C900_04048</name>
</gene>
<organism evidence="11 12">
    <name type="scientific">Fulvivirga imtechensis AK7</name>
    <dbReference type="NCBI Taxonomy" id="1237149"/>
    <lineage>
        <taxon>Bacteria</taxon>
        <taxon>Pseudomonadati</taxon>
        <taxon>Bacteroidota</taxon>
        <taxon>Cytophagia</taxon>
        <taxon>Cytophagales</taxon>
        <taxon>Fulvivirgaceae</taxon>
        <taxon>Fulvivirga</taxon>
    </lineage>
</organism>
<dbReference type="InterPro" id="IPR043131">
    <property type="entry name" value="BCAT-like_N"/>
</dbReference>
<dbReference type="AlphaFoldDB" id="L8JQ90"/>
<dbReference type="Pfam" id="PF01063">
    <property type="entry name" value="Aminotran_4"/>
    <property type="match status" value="1"/>
</dbReference>
<dbReference type="EMBL" id="AMZN01000055">
    <property type="protein sequence ID" value="ELR70363.1"/>
    <property type="molecule type" value="Genomic_DNA"/>
</dbReference>
<dbReference type="STRING" id="1237149.C900_04048"/>
<protein>
    <recommendedName>
        <fullName evidence="6">branched-chain-amino-acid transaminase</fullName>
        <ecNumber evidence="6">2.6.1.42</ecNumber>
    </recommendedName>
</protein>
<dbReference type="FunFam" id="3.20.10.10:FF:000002">
    <property type="entry name" value="D-alanine aminotransferase"/>
    <property type="match status" value="1"/>
</dbReference>
<evidence type="ECO:0000256" key="5">
    <source>
        <dbReference type="ARBA" id="ARBA00009320"/>
    </source>
</evidence>
<sequence length="278" mass="31400">MFCFVNDDLLQVEEASIGIRDLSILRGYGIFDFFRVNDNVPIFLDDHIERFFASAEKVVDHISFDRDQILEKISTLINKNGVPLSGIRMVLTGGYSANAYNQGIANLIITQESIKFPDDLSYEKGVKVITHNYVRELPDVKTINYMTGIWMQREIMKQGAFDVLYHSGGRITELTRSNFFIVNDQDQLVTPGSGILKGITRKKVLGLASRVVEVLEKDILISDLHQAKEAFLTGTTKKVLPVTQVDEIIIGGGKPGETTRQLMDMFKGLERAYVRQYK</sequence>
<dbReference type="CDD" id="cd00449">
    <property type="entry name" value="PLPDE_IV"/>
    <property type="match status" value="1"/>
</dbReference>
<evidence type="ECO:0000256" key="1">
    <source>
        <dbReference type="ARBA" id="ARBA00001933"/>
    </source>
</evidence>
<comment type="caution">
    <text evidence="11">The sequence shown here is derived from an EMBL/GenBank/DDBJ whole genome shotgun (WGS) entry which is preliminary data.</text>
</comment>
<evidence type="ECO:0000313" key="12">
    <source>
        <dbReference type="Proteomes" id="UP000011135"/>
    </source>
</evidence>
<dbReference type="GO" id="GO:0005829">
    <property type="term" value="C:cytosol"/>
    <property type="evidence" value="ECO:0007669"/>
    <property type="project" value="TreeGrafter"/>
</dbReference>
<proteinExistence type="inferred from homology"/>
<reference evidence="11 12" key="1">
    <citation type="submission" date="2012-12" db="EMBL/GenBank/DDBJ databases">
        <title>Genome assembly of Fulvivirga imtechensis AK7.</title>
        <authorList>
            <person name="Nupur N."/>
            <person name="Khatri I."/>
            <person name="Kumar R."/>
            <person name="Subramanian S."/>
            <person name="Pinnaka A."/>
        </authorList>
    </citation>
    <scope>NUCLEOTIDE SEQUENCE [LARGE SCALE GENOMIC DNA]</scope>
    <source>
        <strain evidence="11 12">AK7</strain>
    </source>
</reference>
<dbReference type="GO" id="GO:0046394">
    <property type="term" value="P:carboxylic acid biosynthetic process"/>
    <property type="evidence" value="ECO:0007669"/>
    <property type="project" value="UniProtKB-ARBA"/>
</dbReference>
<comment type="similarity">
    <text evidence="5">Belongs to the class-IV pyridoxal-phosphate-dependent aminotransferase family.</text>
</comment>
<dbReference type="EC" id="2.6.1.42" evidence="6"/>
<evidence type="ECO:0000256" key="3">
    <source>
        <dbReference type="ARBA" id="ARBA00004931"/>
    </source>
</evidence>
<comment type="cofactor">
    <cofactor evidence="1">
        <name>pyridoxal 5'-phosphate</name>
        <dbReference type="ChEBI" id="CHEBI:597326"/>
    </cofactor>
</comment>
<dbReference type="GO" id="GO:0008652">
    <property type="term" value="P:amino acid biosynthetic process"/>
    <property type="evidence" value="ECO:0007669"/>
    <property type="project" value="UniProtKB-ARBA"/>
</dbReference>
<evidence type="ECO:0000256" key="7">
    <source>
        <dbReference type="ARBA" id="ARBA00022898"/>
    </source>
</evidence>
<comment type="pathway">
    <text evidence="2">Amino-acid biosynthesis; L-isoleucine biosynthesis; L-isoleucine from 2-oxobutanoate: step 4/4.</text>
</comment>
<dbReference type="OrthoDB" id="9805628at2"/>
<name>L8JQ90_9BACT</name>
<dbReference type="Gene3D" id="3.20.10.10">
    <property type="entry name" value="D-amino Acid Aminotransferase, subunit A, domain 2"/>
    <property type="match status" value="1"/>
</dbReference>
<evidence type="ECO:0000256" key="2">
    <source>
        <dbReference type="ARBA" id="ARBA00004824"/>
    </source>
</evidence>
<keyword evidence="12" id="KW-1185">Reference proteome</keyword>